<evidence type="ECO:0000256" key="2">
    <source>
        <dbReference type="ARBA" id="ARBA00022827"/>
    </source>
</evidence>
<feature type="domain" description="FAD-binding" evidence="5">
    <location>
        <begin position="43"/>
        <end position="414"/>
    </location>
</feature>
<dbReference type="GO" id="GO:0071949">
    <property type="term" value="F:FAD binding"/>
    <property type="evidence" value="ECO:0007669"/>
    <property type="project" value="InterPro"/>
</dbReference>
<keyword evidence="2" id="KW-0274">FAD</keyword>
<dbReference type="STRING" id="104259.A0A0F7TH41"/>
<dbReference type="PANTHER" id="PTHR46865:SF2">
    <property type="entry name" value="MONOOXYGENASE"/>
    <property type="match status" value="1"/>
</dbReference>
<dbReference type="InterPro" id="IPR002938">
    <property type="entry name" value="FAD-bd"/>
</dbReference>
<evidence type="ECO:0000259" key="5">
    <source>
        <dbReference type="Pfam" id="PF01494"/>
    </source>
</evidence>
<keyword evidence="1" id="KW-0285">Flavoprotein</keyword>
<dbReference type="SUPFAM" id="SSF51905">
    <property type="entry name" value="FAD/NAD(P)-binding domain"/>
    <property type="match status" value="1"/>
</dbReference>
<keyword evidence="4" id="KW-0472">Membrane</keyword>
<evidence type="ECO:0000256" key="1">
    <source>
        <dbReference type="ARBA" id="ARBA00022630"/>
    </source>
</evidence>
<reference evidence="7" key="1">
    <citation type="journal article" date="2015" name="Genome Announc.">
        <title>Draft genome sequence of the fungus Penicillium brasilianum MG11.</title>
        <authorList>
            <person name="Horn F."/>
            <person name="Linde J."/>
            <person name="Mattern D.J."/>
            <person name="Walther G."/>
            <person name="Guthke R."/>
            <person name="Brakhage A.A."/>
            <person name="Valiante V."/>
        </authorList>
    </citation>
    <scope>NUCLEOTIDE SEQUENCE [LARGE SCALE GENOMIC DNA]</scope>
    <source>
        <strain evidence="7">MG11</strain>
    </source>
</reference>
<evidence type="ECO:0000256" key="4">
    <source>
        <dbReference type="SAM" id="Phobius"/>
    </source>
</evidence>
<organism evidence="6 7">
    <name type="scientific">Penicillium brasilianum</name>
    <dbReference type="NCBI Taxonomy" id="104259"/>
    <lineage>
        <taxon>Eukaryota</taxon>
        <taxon>Fungi</taxon>
        <taxon>Dikarya</taxon>
        <taxon>Ascomycota</taxon>
        <taxon>Pezizomycotina</taxon>
        <taxon>Eurotiomycetes</taxon>
        <taxon>Eurotiomycetidae</taxon>
        <taxon>Eurotiales</taxon>
        <taxon>Aspergillaceae</taxon>
        <taxon>Penicillium</taxon>
    </lineage>
</organism>
<evidence type="ECO:0000256" key="3">
    <source>
        <dbReference type="ARBA" id="ARBA00023002"/>
    </source>
</evidence>
<keyword evidence="4" id="KW-1133">Transmembrane helix</keyword>
<dbReference type="InterPro" id="IPR051704">
    <property type="entry name" value="FAD_aromatic-hydroxylase"/>
</dbReference>
<dbReference type="AlphaFoldDB" id="A0A0F7TH41"/>
<name>A0A0F7TH41_PENBI</name>
<evidence type="ECO:0000313" key="7">
    <source>
        <dbReference type="Proteomes" id="UP000042958"/>
    </source>
</evidence>
<dbReference type="Proteomes" id="UP000042958">
    <property type="component" value="Unassembled WGS sequence"/>
</dbReference>
<dbReference type="PANTHER" id="PTHR46865">
    <property type="entry name" value="OXIDOREDUCTASE-RELATED"/>
    <property type="match status" value="1"/>
</dbReference>
<dbReference type="GO" id="GO:0016491">
    <property type="term" value="F:oxidoreductase activity"/>
    <property type="evidence" value="ECO:0007669"/>
    <property type="project" value="UniProtKB-KW"/>
</dbReference>
<dbReference type="PRINTS" id="PR00420">
    <property type="entry name" value="RNGMNOXGNASE"/>
</dbReference>
<keyword evidence="4" id="KW-0812">Transmembrane</keyword>
<dbReference type="InterPro" id="IPR036188">
    <property type="entry name" value="FAD/NAD-bd_sf"/>
</dbReference>
<evidence type="ECO:0000313" key="6">
    <source>
        <dbReference type="EMBL" id="CEJ55197.1"/>
    </source>
</evidence>
<dbReference type="Gene3D" id="3.50.50.60">
    <property type="entry name" value="FAD/NAD(P)-binding domain"/>
    <property type="match status" value="1"/>
</dbReference>
<keyword evidence="3" id="KW-0560">Oxidoreductase</keyword>
<dbReference type="EMBL" id="CDHK01000001">
    <property type="protein sequence ID" value="CEJ55197.1"/>
    <property type="molecule type" value="Genomic_DNA"/>
</dbReference>
<sequence>MWYLTRRLQVPSLPRSSFLSIYSPAGKVCYRLASKGNMAPPRILIVGCGIAGPTLASFLLLADIPAAQKPRITILERESTRNAHLRGQNIDIRGAGVAIIRKLGLETQIRASTTGEEGVQLVDENNHVWSQNRADKSGEIQTPTSDIEILRGRLAELCWKNSQRISTEAEREGANGIVYIFGDYLDEIKQDDNQVHVHFAKSGETRSFDLLVGADGMQSRTRRTVWGEEGEKDRLKRIGMFAGFFSIPREEHDGKWRRWFHAPGRRGIMLRPDSLGVRSTIFMYVVNEKDPRFVEVETKGNNGAEAQKALLEEYFKDAGWECDRIIREMKATDDFYYNALSQVKMDSWTRGRVVLLGDAGYCPSPISGLGTTVAFSAAYKLAGYIQGYIKGEEPDPFAALAKYNEQMRPIVKECQELAPGQPYIINPETAWGVWVMRVLIRSLSYTRIIFILVKFLGRILHLGPQAADYVKVEDFGFKEMSEWGKENTEKRS</sequence>
<gene>
    <name evidence="6" type="ORF">PMG11_01466</name>
</gene>
<proteinExistence type="predicted"/>
<dbReference type="OrthoDB" id="655030at2759"/>
<feature type="transmembrane region" description="Helical" evidence="4">
    <location>
        <begin position="43"/>
        <end position="62"/>
    </location>
</feature>
<dbReference type="Pfam" id="PF01494">
    <property type="entry name" value="FAD_binding_3"/>
    <property type="match status" value="1"/>
</dbReference>
<keyword evidence="7" id="KW-1185">Reference proteome</keyword>
<accession>A0A0F7TH41</accession>
<protein>
    <submittedName>
        <fullName evidence="6">Putative Oxidoreductase</fullName>
    </submittedName>
</protein>